<keyword evidence="2" id="KW-1185">Reference proteome</keyword>
<protein>
    <recommendedName>
        <fullName evidence="3">Coenzyme Q-binding protein COQ10 START domain-containing protein</fullName>
    </recommendedName>
</protein>
<dbReference type="SUPFAM" id="SSF55961">
    <property type="entry name" value="Bet v1-like"/>
    <property type="match status" value="2"/>
</dbReference>
<accession>A0A6A5VD54</accession>
<proteinExistence type="predicted"/>
<dbReference type="InterPro" id="IPR023393">
    <property type="entry name" value="START-like_dom_sf"/>
</dbReference>
<dbReference type="Proteomes" id="UP000800036">
    <property type="component" value="Unassembled WGS sequence"/>
</dbReference>
<dbReference type="AlphaFoldDB" id="A0A6A5VD54"/>
<evidence type="ECO:0000313" key="2">
    <source>
        <dbReference type="Proteomes" id="UP000800036"/>
    </source>
</evidence>
<dbReference type="PANTHER" id="PTHR36166">
    <property type="entry name" value="CHROMOSOME 9, WHOLE GENOME SHOTGUN SEQUENCE"/>
    <property type="match status" value="1"/>
</dbReference>
<name>A0A6A5VD54_9PLEO</name>
<evidence type="ECO:0000313" key="1">
    <source>
        <dbReference type="EMBL" id="KAF1975031.1"/>
    </source>
</evidence>
<sequence length="210" mass="23584">MASESTWPPSSGLSTRTVSRSDAILTLAASITISAPAEQVFATILDTSTYPSWCTFVPRVGIKSQPSGVDSSSQILHLGTSFTFYAVMDSSKPNKEAATNLHIMDISTPEKQSEYIPKDVLESDRTYTADLGRVYRVAWGGHEGFFTGVLRFERFHEIIVTGQNECEVRNWEIMGGILAHAVKWLYKDTLQKKFEDWNRELKAFCEKDKM</sequence>
<gene>
    <name evidence="1" type="ORF">BU23DRAFT_86520</name>
</gene>
<dbReference type="OrthoDB" id="509124at2759"/>
<evidence type="ECO:0008006" key="3">
    <source>
        <dbReference type="Google" id="ProtNLM"/>
    </source>
</evidence>
<dbReference type="EMBL" id="ML976672">
    <property type="protein sequence ID" value="KAF1975031.1"/>
    <property type="molecule type" value="Genomic_DNA"/>
</dbReference>
<reference evidence="1" key="1">
    <citation type="journal article" date="2020" name="Stud. Mycol.">
        <title>101 Dothideomycetes genomes: a test case for predicting lifestyles and emergence of pathogens.</title>
        <authorList>
            <person name="Haridas S."/>
            <person name="Albert R."/>
            <person name="Binder M."/>
            <person name="Bloem J."/>
            <person name="Labutti K."/>
            <person name="Salamov A."/>
            <person name="Andreopoulos B."/>
            <person name="Baker S."/>
            <person name="Barry K."/>
            <person name="Bills G."/>
            <person name="Bluhm B."/>
            <person name="Cannon C."/>
            <person name="Castanera R."/>
            <person name="Culley D."/>
            <person name="Daum C."/>
            <person name="Ezra D."/>
            <person name="Gonzalez J."/>
            <person name="Henrissat B."/>
            <person name="Kuo A."/>
            <person name="Liang C."/>
            <person name="Lipzen A."/>
            <person name="Lutzoni F."/>
            <person name="Magnuson J."/>
            <person name="Mondo S."/>
            <person name="Nolan M."/>
            <person name="Ohm R."/>
            <person name="Pangilinan J."/>
            <person name="Park H.-J."/>
            <person name="Ramirez L."/>
            <person name="Alfaro M."/>
            <person name="Sun H."/>
            <person name="Tritt A."/>
            <person name="Yoshinaga Y."/>
            <person name="Zwiers L.-H."/>
            <person name="Turgeon B."/>
            <person name="Goodwin S."/>
            <person name="Spatafora J."/>
            <person name="Crous P."/>
            <person name="Grigoriev I."/>
        </authorList>
    </citation>
    <scope>NUCLEOTIDE SEQUENCE</scope>
    <source>
        <strain evidence="1">CBS 107.79</strain>
    </source>
</reference>
<dbReference type="CDD" id="cd07822">
    <property type="entry name" value="SRPBCC_4"/>
    <property type="match status" value="1"/>
</dbReference>
<dbReference type="Gene3D" id="3.30.530.20">
    <property type="match status" value="1"/>
</dbReference>
<dbReference type="PANTHER" id="PTHR36166:SF1">
    <property type="entry name" value="SRPBCC DOMAIN-CONTAINING PROTEIN"/>
    <property type="match status" value="1"/>
</dbReference>
<dbReference type="Pfam" id="PF10604">
    <property type="entry name" value="Polyketide_cyc2"/>
    <property type="match status" value="1"/>
</dbReference>
<dbReference type="InterPro" id="IPR019587">
    <property type="entry name" value="Polyketide_cyclase/dehydratase"/>
</dbReference>
<organism evidence="1 2">
    <name type="scientific">Bimuria novae-zelandiae CBS 107.79</name>
    <dbReference type="NCBI Taxonomy" id="1447943"/>
    <lineage>
        <taxon>Eukaryota</taxon>
        <taxon>Fungi</taxon>
        <taxon>Dikarya</taxon>
        <taxon>Ascomycota</taxon>
        <taxon>Pezizomycotina</taxon>
        <taxon>Dothideomycetes</taxon>
        <taxon>Pleosporomycetidae</taxon>
        <taxon>Pleosporales</taxon>
        <taxon>Massarineae</taxon>
        <taxon>Didymosphaeriaceae</taxon>
        <taxon>Bimuria</taxon>
    </lineage>
</organism>